<feature type="transmembrane region" description="Helical" evidence="7">
    <location>
        <begin position="201"/>
        <end position="221"/>
    </location>
</feature>
<evidence type="ECO:0000256" key="4">
    <source>
        <dbReference type="ARBA" id="ARBA00023136"/>
    </source>
</evidence>
<sequence length="386" mass="42528">MVLREKGPTLVGILWMETFLCLVVLGLRVYTRARILRNPGWDDLLLVITWFLMVAFAALCTASATYGMGVHAEFLSVHESSRAMLLLLSGQSVVAIAMGVSKFAVGVFLLRIVVNKWHKAFLWFWNISIMALSVLLAITVFAQCTPVESIWDSRVPQESCPLSLTVIATVMCAWSAALDFVLALFPWYALWGLNMKRKEKITICASLSLGIFAGVCGVIRTKTLDSLSQSTEYLYATTDSVIWTNSELTTTIVCVSVPALRPLYRSIRGLSSSKDASNYNNLGGSYGKSSANRSRQPSYGMDTLVTSKIRGGDDGQDCVVTTSGKTVEIDDGDDIDTRRILPRNRDTAQNIYQVKEVIVSYEDRRNGEGSVGESTSPPPVRARQHI</sequence>
<evidence type="ECO:0000259" key="8">
    <source>
        <dbReference type="Pfam" id="PF20684"/>
    </source>
</evidence>
<dbReference type="InterPro" id="IPR049326">
    <property type="entry name" value="Rhodopsin_dom_fungi"/>
</dbReference>
<feature type="region of interest" description="Disordered" evidence="6">
    <location>
        <begin position="364"/>
        <end position="386"/>
    </location>
</feature>
<feature type="transmembrane region" description="Helical" evidence="7">
    <location>
        <begin position="84"/>
        <end position="110"/>
    </location>
</feature>
<name>A0A1L9T056_9EURO</name>
<proteinExistence type="inferred from homology"/>
<comment type="similarity">
    <text evidence="5">Belongs to the SAT4 family.</text>
</comment>
<reference evidence="10" key="1">
    <citation type="journal article" date="2017" name="Genome Biol.">
        <title>Comparative genomics reveals high biological diversity and specific adaptations in the industrially and medically important fungal genus Aspergillus.</title>
        <authorList>
            <person name="de Vries R.P."/>
            <person name="Riley R."/>
            <person name="Wiebenga A."/>
            <person name="Aguilar-Osorio G."/>
            <person name="Amillis S."/>
            <person name="Uchima C.A."/>
            <person name="Anderluh G."/>
            <person name="Asadollahi M."/>
            <person name="Askin M."/>
            <person name="Barry K."/>
            <person name="Battaglia E."/>
            <person name="Bayram O."/>
            <person name="Benocci T."/>
            <person name="Braus-Stromeyer S.A."/>
            <person name="Caldana C."/>
            <person name="Canovas D."/>
            <person name="Cerqueira G.C."/>
            <person name="Chen F."/>
            <person name="Chen W."/>
            <person name="Choi C."/>
            <person name="Clum A."/>
            <person name="Dos Santos R.A."/>
            <person name="Damasio A.R."/>
            <person name="Diallinas G."/>
            <person name="Emri T."/>
            <person name="Fekete E."/>
            <person name="Flipphi M."/>
            <person name="Freyberg S."/>
            <person name="Gallo A."/>
            <person name="Gournas C."/>
            <person name="Habgood R."/>
            <person name="Hainaut M."/>
            <person name="Harispe M.L."/>
            <person name="Henrissat B."/>
            <person name="Hilden K.S."/>
            <person name="Hope R."/>
            <person name="Hossain A."/>
            <person name="Karabika E."/>
            <person name="Karaffa L."/>
            <person name="Karanyi Z."/>
            <person name="Krasevec N."/>
            <person name="Kuo A."/>
            <person name="Kusch H."/>
            <person name="LaButti K."/>
            <person name="Lagendijk E.L."/>
            <person name="Lapidus A."/>
            <person name="Levasseur A."/>
            <person name="Lindquist E."/>
            <person name="Lipzen A."/>
            <person name="Logrieco A.F."/>
            <person name="MacCabe A."/>
            <person name="Maekelae M.R."/>
            <person name="Malavazi I."/>
            <person name="Melin P."/>
            <person name="Meyer V."/>
            <person name="Mielnichuk N."/>
            <person name="Miskei M."/>
            <person name="Molnar A.P."/>
            <person name="Mule G."/>
            <person name="Ngan C.Y."/>
            <person name="Orejas M."/>
            <person name="Orosz E."/>
            <person name="Ouedraogo J.P."/>
            <person name="Overkamp K.M."/>
            <person name="Park H.-S."/>
            <person name="Perrone G."/>
            <person name="Piumi F."/>
            <person name="Punt P.J."/>
            <person name="Ram A.F."/>
            <person name="Ramon A."/>
            <person name="Rauscher S."/>
            <person name="Record E."/>
            <person name="Riano-Pachon D.M."/>
            <person name="Robert V."/>
            <person name="Roehrig J."/>
            <person name="Ruller R."/>
            <person name="Salamov A."/>
            <person name="Salih N.S."/>
            <person name="Samson R.A."/>
            <person name="Sandor E."/>
            <person name="Sanguinetti M."/>
            <person name="Schuetze T."/>
            <person name="Sepcic K."/>
            <person name="Shelest E."/>
            <person name="Sherlock G."/>
            <person name="Sophianopoulou V."/>
            <person name="Squina F.M."/>
            <person name="Sun H."/>
            <person name="Susca A."/>
            <person name="Todd R.B."/>
            <person name="Tsang A."/>
            <person name="Unkles S.E."/>
            <person name="van de Wiele N."/>
            <person name="van Rossen-Uffink D."/>
            <person name="Oliveira J.V."/>
            <person name="Vesth T.C."/>
            <person name="Visser J."/>
            <person name="Yu J.-H."/>
            <person name="Zhou M."/>
            <person name="Andersen M.R."/>
            <person name="Archer D.B."/>
            <person name="Baker S.E."/>
            <person name="Benoit I."/>
            <person name="Brakhage A.A."/>
            <person name="Braus G.H."/>
            <person name="Fischer R."/>
            <person name="Frisvad J.C."/>
            <person name="Goldman G.H."/>
            <person name="Houbraken J."/>
            <person name="Oakley B."/>
            <person name="Pocsi I."/>
            <person name="Scazzocchio C."/>
            <person name="Seiboth B."/>
            <person name="vanKuyk P.A."/>
            <person name="Wortman J."/>
            <person name="Dyer P.S."/>
            <person name="Grigoriev I.V."/>
        </authorList>
    </citation>
    <scope>NUCLEOTIDE SEQUENCE [LARGE SCALE GENOMIC DNA]</scope>
    <source>
        <strain evidence="10">CBS 593.65</strain>
    </source>
</reference>
<feature type="transmembrane region" description="Helical" evidence="7">
    <location>
        <begin position="122"/>
        <end position="142"/>
    </location>
</feature>
<evidence type="ECO:0000313" key="9">
    <source>
        <dbReference type="EMBL" id="OJJ52799.1"/>
    </source>
</evidence>
<feature type="transmembrane region" description="Helical" evidence="7">
    <location>
        <begin position="162"/>
        <end position="189"/>
    </location>
</feature>
<dbReference type="InterPro" id="IPR052337">
    <property type="entry name" value="SAT4-like"/>
</dbReference>
<dbReference type="Pfam" id="PF20684">
    <property type="entry name" value="Fung_rhodopsin"/>
    <property type="match status" value="1"/>
</dbReference>
<feature type="domain" description="Rhodopsin" evidence="8">
    <location>
        <begin position="27"/>
        <end position="265"/>
    </location>
</feature>
<accession>A0A1L9T056</accession>
<dbReference type="AlphaFoldDB" id="A0A1L9T056"/>
<organism evidence="9 10">
    <name type="scientific">Aspergillus sydowii CBS 593.65</name>
    <dbReference type="NCBI Taxonomy" id="1036612"/>
    <lineage>
        <taxon>Eukaryota</taxon>
        <taxon>Fungi</taxon>
        <taxon>Dikarya</taxon>
        <taxon>Ascomycota</taxon>
        <taxon>Pezizomycotina</taxon>
        <taxon>Eurotiomycetes</taxon>
        <taxon>Eurotiomycetidae</taxon>
        <taxon>Eurotiales</taxon>
        <taxon>Aspergillaceae</taxon>
        <taxon>Aspergillus</taxon>
        <taxon>Aspergillus subgen. Nidulantes</taxon>
    </lineage>
</organism>
<dbReference type="GO" id="GO:0016020">
    <property type="term" value="C:membrane"/>
    <property type="evidence" value="ECO:0007669"/>
    <property type="project" value="UniProtKB-SubCell"/>
</dbReference>
<protein>
    <recommendedName>
        <fullName evidence="8">Rhodopsin domain-containing protein</fullName>
    </recommendedName>
</protein>
<dbReference type="OrthoDB" id="3923077at2759"/>
<evidence type="ECO:0000256" key="6">
    <source>
        <dbReference type="SAM" id="MobiDB-lite"/>
    </source>
</evidence>
<dbReference type="PANTHER" id="PTHR33048">
    <property type="entry name" value="PTH11-LIKE INTEGRAL MEMBRANE PROTEIN (AFU_ORTHOLOGUE AFUA_5G11245)"/>
    <property type="match status" value="1"/>
</dbReference>
<evidence type="ECO:0000313" key="10">
    <source>
        <dbReference type="Proteomes" id="UP000184356"/>
    </source>
</evidence>
<dbReference type="EMBL" id="KV878599">
    <property type="protein sequence ID" value="OJJ52799.1"/>
    <property type="molecule type" value="Genomic_DNA"/>
</dbReference>
<evidence type="ECO:0000256" key="5">
    <source>
        <dbReference type="ARBA" id="ARBA00038359"/>
    </source>
</evidence>
<dbReference type="PANTHER" id="PTHR33048:SF93">
    <property type="entry name" value="INTEGRAL MEMBRANE PROTEIN"/>
    <property type="match status" value="1"/>
</dbReference>
<feature type="transmembrane region" description="Helical" evidence="7">
    <location>
        <begin position="43"/>
        <end position="64"/>
    </location>
</feature>
<keyword evidence="2 7" id="KW-0812">Transmembrane</keyword>
<keyword evidence="4 7" id="KW-0472">Membrane</keyword>
<feature type="transmembrane region" description="Helical" evidence="7">
    <location>
        <begin position="12"/>
        <end position="31"/>
    </location>
</feature>
<dbReference type="VEuPathDB" id="FungiDB:ASPSYDRAFT_163546"/>
<comment type="subcellular location">
    <subcellularLocation>
        <location evidence="1">Membrane</location>
        <topology evidence="1">Multi-pass membrane protein</topology>
    </subcellularLocation>
</comment>
<evidence type="ECO:0000256" key="1">
    <source>
        <dbReference type="ARBA" id="ARBA00004141"/>
    </source>
</evidence>
<dbReference type="RefSeq" id="XP_040696605.1">
    <property type="nucleotide sequence ID" value="XM_040843176.1"/>
</dbReference>
<evidence type="ECO:0000256" key="2">
    <source>
        <dbReference type="ARBA" id="ARBA00022692"/>
    </source>
</evidence>
<dbReference type="Proteomes" id="UP000184356">
    <property type="component" value="Unassembled WGS sequence"/>
</dbReference>
<keyword evidence="10" id="KW-1185">Reference proteome</keyword>
<evidence type="ECO:0000256" key="3">
    <source>
        <dbReference type="ARBA" id="ARBA00022989"/>
    </source>
</evidence>
<dbReference type="GeneID" id="63759249"/>
<keyword evidence="3 7" id="KW-1133">Transmembrane helix</keyword>
<evidence type="ECO:0000256" key="7">
    <source>
        <dbReference type="SAM" id="Phobius"/>
    </source>
</evidence>
<gene>
    <name evidence="9" type="ORF">ASPSYDRAFT_163546</name>
</gene>